<dbReference type="PANTHER" id="PTHR23342:SF0">
    <property type="entry name" value="N-ACETYLGLUTAMATE SYNTHASE, MITOCHONDRIAL"/>
    <property type="match status" value="1"/>
</dbReference>
<keyword evidence="4" id="KW-0547">Nucleotide-binding</keyword>
<dbReference type="PRINTS" id="PR00474">
    <property type="entry name" value="GLU5KINASE"/>
</dbReference>
<protein>
    <recommendedName>
        <fullName evidence="8">Aspartate/glutamate/uridylate kinase domain-containing protein</fullName>
    </recommendedName>
</protein>
<evidence type="ECO:0000313" key="9">
    <source>
        <dbReference type="EMBL" id="KGA13286.1"/>
    </source>
</evidence>
<dbReference type="PIRSF" id="PIRSF000728">
    <property type="entry name" value="NAGK"/>
    <property type="match status" value="1"/>
</dbReference>
<evidence type="ECO:0000256" key="2">
    <source>
        <dbReference type="ARBA" id="ARBA00022605"/>
    </source>
</evidence>
<accession>A0A094QG32</accession>
<dbReference type="GO" id="GO:0005524">
    <property type="term" value="F:ATP binding"/>
    <property type="evidence" value="ECO:0007669"/>
    <property type="project" value="UniProtKB-KW"/>
</dbReference>
<dbReference type="AlphaFoldDB" id="A0A094QG32"/>
<keyword evidence="1" id="KW-0055">Arginine biosynthesis</keyword>
<evidence type="ECO:0000256" key="6">
    <source>
        <dbReference type="ARBA" id="ARBA00022840"/>
    </source>
</evidence>
<keyword evidence="5" id="KW-0418">Kinase</keyword>
<dbReference type="Pfam" id="PF00696">
    <property type="entry name" value="AA_kinase"/>
    <property type="match status" value="1"/>
</dbReference>
<dbReference type="InterPro" id="IPR036393">
    <property type="entry name" value="AceGlu_kinase-like_sf"/>
</dbReference>
<keyword evidence="6" id="KW-0067">ATP-binding</keyword>
<keyword evidence="2" id="KW-0028">Amino-acid biosynthesis</keyword>
<sequence>MRSTLVVKFGGHAMTDDSGLFAAAIRDARESGLNVIVVHGGGPQINAEISSRGIIPRYIGGFRYTDEATLAAVEEVLSRQVGPMIAQALNSHSIPAIAISGRTVLRAKKLIHLGDGTPVDLGFVGEVVSIDLSPVDAALANSQVPVISPVASDIERDGALNINADLAAAAIAGALDAEALIVMTDVPGIYRNWPDKDSLITSITRDDLYSIKDSFTEGMAPKVAACLEAIDNGARAVRIIDGKDPLAFAMALENSGGTLVST</sequence>
<name>A0A094QG32_9ZZZZ</name>
<evidence type="ECO:0000256" key="3">
    <source>
        <dbReference type="ARBA" id="ARBA00022679"/>
    </source>
</evidence>
<dbReference type="GO" id="GO:0005737">
    <property type="term" value="C:cytoplasm"/>
    <property type="evidence" value="ECO:0007669"/>
    <property type="project" value="InterPro"/>
</dbReference>
<comment type="pathway">
    <text evidence="7">Amino-acid biosynthesis.</text>
</comment>
<dbReference type="PANTHER" id="PTHR23342">
    <property type="entry name" value="N-ACETYLGLUTAMATE SYNTHASE"/>
    <property type="match status" value="1"/>
</dbReference>
<evidence type="ECO:0000259" key="8">
    <source>
        <dbReference type="Pfam" id="PF00696"/>
    </source>
</evidence>
<dbReference type="NCBIfam" id="TIGR00761">
    <property type="entry name" value="argB"/>
    <property type="match status" value="1"/>
</dbReference>
<gene>
    <name evidence="9" type="ORF">GM50_22685</name>
</gene>
<dbReference type="InterPro" id="IPR037528">
    <property type="entry name" value="ArgB"/>
</dbReference>
<dbReference type="Gene3D" id="3.40.1160.10">
    <property type="entry name" value="Acetylglutamate kinase-like"/>
    <property type="match status" value="1"/>
</dbReference>
<dbReference type="SUPFAM" id="SSF53633">
    <property type="entry name" value="Carbamate kinase-like"/>
    <property type="match status" value="1"/>
</dbReference>
<dbReference type="EMBL" id="JNSK01000175">
    <property type="protein sequence ID" value="KGA13286.1"/>
    <property type="molecule type" value="Genomic_DNA"/>
</dbReference>
<dbReference type="InterPro" id="IPR001048">
    <property type="entry name" value="Asp/Glu/Uridylate_kinase"/>
</dbReference>
<dbReference type="GO" id="GO:0003991">
    <property type="term" value="F:acetylglutamate kinase activity"/>
    <property type="evidence" value="ECO:0007669"/>
    <property type="project" value="InterPro"/>
</dbReference>
<proteinExistence type="inferred from homology"/>
<comment type="caution">
    <text evidence="9">The sequence shown here is derived from an EMBL/GenBank/DDBJ whole genome shotgun (WGS) entry which is preliminary data.</text>
</comment>
<dbReference type="InterPro" id="IPR004662">
    <property type="entry name" value="AcgluKinase_fam"/>
</dbReference>
<evidence type="ECO:0000256" key="7">
    <source>
        <dbReference type="ARBA" id="ARBA00029440"/>
    </source>
</evidence>
<organism evidence="9">
    <name type="scientific">freshwater metagenome</name>
    <dbReference type="NCBI Taxonomy" id="449393"/>
    <lineage>
        <taxon>unclassified sequences</taxon>
        <taxon>metagenomes</taxon>
        <taxon>ecological metagenomes</taxon>
    </lineage>
</organism>
<keyword evidence="3" id="KW-0808">Transferase</keyword>
<feature type="domain" description="Aspartate/glutamate/uridylate kinase" evidence="8">
    <location>
        <begin position="4"/>
        <end position="241"/>
    </location>
</feature>
<evidence type="ECO:0000256" key="5">
    <source>
        <dbReference type="ARBA" id="ARBA00022777"/>
    </source>
</evidence>
<evidence type="ECO:0000256" key="1">
    <source>
        <dbReference type="ARBA" id="ARBA00022571"/>
    </source>
</evidence>
<evidence type="ECO:0000256" key="4">
    <source>
        <dbReference type="ARBA" id="ARBA00022741"/>
    </source>
</evidence>
<dbReference type="InterPro" id="IPR001057">
    <property type="entry name" value="Glu/AcGlu_kinase"/>
</dbReference>
<reference evidence="9" key="1">
    <citation type="submission" date="2014-05" db="EMBL/GenBank/DDBJ databases">
        <title>Key roles for freshwater Actinobacteria revealed by deep metagenomic sequencing.</title>
        <authorList>
            <person name="Ghai R."/>
            <person name="Mizuno C.M."/>
            <person name="Picazo A."/>
            <person name="Camacho A."/>
            <person name="Rodriguez-Valera F."/>
        </authorList>
    </citation>
    <scope>NUCLEOTIDE SEQUENCE</scope>
</reference>
<dbReference type="GO" id="GO:0006526">
    <property type="term" value="P:L-arginine biosynthetic process"/>
    <property type="evidence" value="ECO:0007669"/>
    <property type="project" value="UniProtKB-KW"/>
</dbReference>
<dbReference type="HAMAP" id="MF_00082">
    <property type="entry name" value="ArgB"/>
    <property type="match status" value="1"/>
</dbReference>